<accession>A0AAN8J7I6</accession>
<feature type="compositionally biased region" description="Polar residues" evidence="1">
    <location>
        <begin position="14"/>
        <end position="26"/>
    </location>
</feature>
<sequence>MIYFMDDRDDDKSTSNGQDGDNTPVSKYSEPVLALIIVVSIIAAILLCLSVAVCFFMKYKSSSPVRFDEVGGFRSKYASNGGDSTTRL</sequence>
<protein>
    <submittedName>
        <fullName evidence="3">Uncharacterized protein</fullName>
    </submittedName>
</protein>
<keyword evidence="4" id="KW-1185">Reference proteome</keyword>
<dbReference type="AlphaFoldDB" id="A0AAN8J7I6"/>
<evidence type="ECO:0000313" key="4">
    <source>
        <dbReference type="Proteomes" id="UP001347796"/>
    </source>
</evidence>
<keyword evidence="2" id="KW-0472">Membrane</keyword>
<comment type="caution">
    <text evidence="3">The sequence shown here is derived from an EMBL/GenBank/DDBJ whole genome shotgun (WGS) entry which is preliminary data.</text>
</comment>
<evidence type="ECO:0000256" key="1">
    <source>
        <dbReference type="SAM" id="MobiDB-lite"/>
    </source>
</evidence>
<reference evidence="3 4" key="1">
    <citation type="submission" date="2024-01" db="EMBL/GenBank/DDBJ databases">
        <title>The genome of the rayed Mediterranean limpet Patella caerulea (Linnaeus, 1758).</title>
        <authorList>
            <person name="Anh-Thu Weber A."/>
            <person name="Halstead-Nussloch G."/>
        </authorList>
    </citation>
    <scope>NUCLEOTIDE SEQUENCE [LARGE SCALE GENOMIC DNA]</scope>
    <source>
        <strain evidence="3">AATW-2023a</strain>
        <tissue evidence="3">Whole specimen</tissue>
    </source>
</reference>
<evidence type="ECO:0000256" key="2">
    <source>
        <dbReference type="SAM" id="Phobius"/>
    </source>
</evidence>
<dbReference type="Proteomes" id="UP001347796">
    <property type="component" value="Unassembled WGS sequence"/>
</dbReference>
<gene>
    <name evidence="3" type="ORF">SNE40_019620</name>
</gene>
<dbReference type="EMBL" id="JAZGQO010000014">
    <property type="protein sequence ID" value="KAK6171427.1"/>
    <property type="molecule type" value="Genomic_DNA"/>
</dbReference>
<proteinExistence type="predicted"/>
<keyword evidence="2" id="KW-1133">Transmembrane helix</keyword>
<keyword evidence="2" id="KW-0812">Transmembrane</keyword>
<evidence type="ECO:0000313" key="3">
    <source>
        <dbReference type="EMBL" id="KAK6171427.1"/>
    </source>
</evidence>
<name>A0AAN8J7I6_PATCE</name>
<organism evidence="3 4">
    <name type="scientific">Patella caerulea</name>
    <name type="common">Rayed Mediterranean limpet</name>
    <dbReference type="NCBI Taxonomy" id="87958"/>
    <lineage>
        <taxon>Eukaryota</taxon>
        <taxon>Metazoa</taxon>
        <taxon>Spiralia</taxon>
        <taxon>Lophotrochozoa</taxon>
        <taxon>Mollusca</taxon>
        <taxon>Gastropoda</taxon>
        <taxon>Patellogastropoda</taxon>
        <taxon>Patelloidea</taxon>
        <taxon>Patellidae</taxon>
        <taxon>Patella</taxon>
    </lineage>
</organism>
<feature type="transmembrane region" description="Helical" evidence="2">
    <location>
        <begin position="32"/>
        <end position="57"/>
    </location>
</feature>
<feature type="region of interest" description="Disordered" evidence="1">
    <location>
        <begin position="1"/>
        <end position="26"/>
    </location>
</feature>